<reference evidence="9" key="1">
    <citation type="submission" date="2023-05" db="EMBL/GenBank/DDBJ databases">
        <title>Colonisation of extended spectrum b-lactamase- and carbapenemase-producing bacteria on hospital surfaces from low- and middle-income countries.</title>
        <authorList>
            <person name="Nieto-Rosado M."/>
            <person name="Sands K."/>
            <person name="Iregbu K."/>
            <person name="Zahra R."/>
            <person name="Mazarati J.B."/>
            <person name="Mehtar S."/>
            <person name="Barnards-Group B."/>
            <person name="Walsh T.R."/>
        </authorList>
    </citation>
    <scope>NUCLEOTIDE SEQUENCE</scope>
    <source>
        <strain evidence="9">PP-E493</strain>
    </source>
</reference>
<evidence type="ECO:0000256" key="1">
    <source>
        <dbReference type="ARBA" id="ARBA00008136"/>
    </source>
</evidence>
<evidence type="ECO:0000256" key="8">
    <source>
        <dbReference type="RuleBase" id="RU364100"/>
    </source>
</evidence>
<protein>
    <recommendedName>
        <fullName evidence="8">Abasic site processing protein</fullName>
        <ecNumber evidence="8">3.4.-.-</ecNumber>
    </recommendedName>
</protein>
<evidence type="ECO:0000256" key="4">
    <source>
        <dbReference type="ARBA" id="ARBA00022801"/>
    </source>
</evidence>
<dbReference type="GO" id="GO:0003697">
    <property type="term" value="F:single-stranded DNA binding"/>
    <property type="evidence" value="ECO:0007669"/>
    <property type="project" value="InterPro"/>
</dbReference>
<dbReference type="PANTHER" id="PTHR13604:SF0">
    <property type="entry name" value="ABASIC SITE PROCESSING PROTEIN HMCES"/>
    <property type="match status" value="1"/>
</dbReference>
<dbReference type="SUPFAM" id="SSF143081">
    <property type="entry name" value="BB1717-like"/>
    <property type="match status" value="1"/>
</dbReference>
<comment type="similarity">
    <text evidence="1 8">Belongs to the SOS response-associated peptidase family.</text>
</comment>
<name>A0AAE4Q0L1_9GAMM</name>
<dbReference type="GO" id="GO:0016829">
    <property type="term" value="F:lyase activity"/>
    <property type="evidence" value="ECO:0007669"/>
    <property type="project" value="UniProtKB-KW"/>
</dbReference>
<sequence length="190" mass="21267">MCGRLTIDGLALADRVSAQVGVPYHPQTNLDLRPTEQVTVIGLVNDQLASINSTWGIKPNWSKSQLINAQAETVREKKTFANAFAHHRCVVPCSGWYEWRDEGGKRKQKYLFSRADEQPLYMAGILFLDDATSQLVTLTTSPTEQCAAYHSRMPLLIEPTDLDFWLHSEPAMLTPLLSHPYLNGLSINPS</sequence>
<evidence type="ECO:0000256" key="7">
    <source>
        <dbReference type="ARBA" id="ARBA00023239"/>
    </source>
</evidence>
<keyword evidence="5" id="KW-0190">Covalent protein-DNA linkage</keyword>
<dbReference type="Gene3D" id="3.90.1680.10">
    <property type="entry name" value="SOS response associated peptidase-like"/>
    <property type="match status" value="1"/>
</dbReference>
<accession>A0AAE4Q0L1</accession>
<dbReference type="RefSeq" id="WP_317519828.1">
    <property type="nucleotide sequence ID" value="NZ_JASGOQ010000001.1"/>
</dbReference>
<keyword evidence="3" id="KW-0227">DNA damage</keyword>
<dbReference type="GO" id="GO:0008233">
    <property type="term" value="F:peptidase activity"/>
    <property type="evidence" value="ECO:0007669"/>
    <property type="project" value="UniProtKB-KW"/>
</dbReference>
<evidence type="ECO:0000256" key="3">
    <source>
        <dbReference type="ARBA" id="ARBA00022763"/>
    </source>
</evidence>
<dbReference type="InterPro" id="IPR003738">
    <property type="entry name" value="SRAP"/>
</dbReference>
<keyword evidence="2 8" id="KW-0645">Protease</keyword>
<evidence type="ECO:0000256" key="6">
    <source>
        <dbReference type="ARBA" id="ARBA00023125"/>
    </source>
</evidence>
<dbReference type="GO" id="GO:0006508">
    <property type="term" value="P:proteolysis"/>
    <property type="evidence" value="ECO:0007669"/>
    <property type="project" value="UniProtKB-KW"/>
</dbReference>
<evidence type="ECO:0000313" key="9">
    <source>
        <dbReference type="EMBL" id="MDV5390755.1"/>
    </source>
</evidence>
<dbReference type="Pfam" id="PF02586">
    <property type="entry name" value="SRAP"/>
    <property type="match status" value="1"/>
</dbReference>
<keyword evidence="7" id="KW-0456">Lyase</keyword>
<dbReference type="Proteomes" id="UP001187859">
    <property type="component" value="Unassembled WGS sequence"/>
</dbReference>
<comment type="caution">
    <text evidence="9">The sequence shown here is derived from an EMBL/GenBank/DDBJ whole genome shotgun (WGS) entry which is preliminary data.</text>
</comment>
<evidence type="ECO:0000313" key="10">
    <source>
        <dbReference type="Proteomes" id="UP001187859"/>
    </source>
</evidence>
<dbReference type="EC" id="3.4.-.-" evidence="8"/>
<dbReference type="EMBL" id="JASGOQ010000001">
    <property type="protein sequence ID" value="MDV5390755.1"/>
    <property type="molecule type" value="Genomic_DNA"/>
</dbReference>
<dbReference type="PANTHER" id="PTHR13604">
    <property type="entry name" value="DC12-RELATED"/>
    <property type="match status" value="1"/>
</dbReference>
<dbReference type="GO" id="GO:0106300">
    <property type="term" value="P:protein-DNA covalent cross-linking repair"/>
    <property type="evidence" value="ECO:0007669"/>
    <property type="project" value="InterPro"/>
</dbReference>
<organism evidence="9 10">
    <name type="scientific">Shewanella xiamenensis</name>
    <dbReference type="NCBI Taxonomy" id="332186"/>
    <lineage>
        <taxon>Bacteria</taxon>
        <taxon>Pseudomonadati</taxon>
        <taxon>Pseudomonadota</taxon>
        <taxon>Gammaproteobacteria</taxon>
        <taxon>Alteromonadales</taxon>
        <taxon>Shewanellaceae</taxon>
        <taxon>Shewanella</taxon>
    </lineage>
</organism>
<keyword evidence="6" id="KW-0238">DNA-binding</keyword>
<evidence type="ECO:0000256" key="2">
    <source>
        <dbReference type="ARBA" id="ARBA00022670"/>
    </source>
</evidence>
<dbReference type="InterPro" id="IPR036590">
    <property type="entry name" value="SRAP-like"/>
</dbReference>
<gene>
    <name evidence="9" type="ORF">QM089_10915</name>
</gene>
<evidence type="ECO:0000256" key="5">
    <source>
        <dbReference type="ARBA" id="ARBA00023124"/>
    </source>
</evidence>
<dbReference type="AlphaFoldDB" id="A0AAE4Q0L1"/>
<keyword evidence="4 8" id="KW-0378">Hydrolase</keyword>
<proteinExistence type="inferred from homology"/>